<dbReference type="GO" id="GO:0005681">
    <property type="term" value="C:spliceosomal complex"/>
    <property type="evidence" value="ECO:0007669"/>
    <property type="project" value="TreeGrafter"/>
</dbReference>
<organism evidence="5 6">
    <name type="scientific">Smittium simulii</name>
    <dbReference type="NCBI Taxonomy" id="133385"/>
    <lineage>
        <taxon>Eukaryota</taxon>
        <taxon>Fungi</taxon>
        <taxon>Fungi incertae sedis</taxon>
        <taxon>Zoopagomycota</taxon>
        <taxon>Kickxellomycotina</taxon>
        <taxon>Harpellomycetes</taxon>
        <taxon>Harpellales</taxon>
        <taxon>Legeriomycetaceae</taxon>
        <taxon>Smittium</taxon>
    </lineage>
</organism>
<accession>A0A2T9YU41</accession>
<evidence type="ECO:0000313" key="6">
    <source>
        <dbReference type="Proteomes" id="UP000245383"/>
    </source>
</evidence>
<comment type="caution">
    <text evidence="5">The sequence shown here is derived from an EMBL/GenBank/DDBJ whole genome shotgun (WGS) entry which is preliminary data.</text>
</comment>
<evidence type="ECO:0000256" key="4">
    <source>
        <dbReference type="SAM" id="MobiDB-lite"/>
    </source>
</evidence>
<dbReference type="InterPro" id="IPR010756">
    <property type="entry name" value="Tls1-like"/>
</dbReference>
<comment type="subcellular location">
    <subcellularLocation>
        <location evidence="1">Nucleus</location>
    </subcellularLocation>
</comment>
<name>A0A2T9YU41_9FUNG</name>
<dbReference type="EMBL" id="MBFR01000045">
    <property type="protein sequence ID" value="PVU95865.1"/>
    <property type="molecule type" value="Genomic_DNA"/>
</dbReference>
<sequence length="268" mass="30456">MNFKKRKVASQLKNSKKQDLSTTSDTSLNGVATETASGVAETATVTVEEIKLLQTVRKRQQGLEAWKLIIQKQEPDINSDSNKLDDDKKQEIIENEKNSTLMSLDAFTQQTNTLDANKNMLKYIEEEMFKRKKESIEQTSTEHGSAEKSTAVSSELDVINAIEAKYVNTHYITNAGKKAETEGNIAISTAMLTSINEVDLGIRSRLKNIEDTELAKKKINSRENKKIKESENSEIQNVRYTIYTDSSSNRKQRSDNIVVEKFKKKYRY</sequence>
<keyword evidence="6" id="KW-1185">Reference proteome</keyword>
<dbReference type="Pfam" id="PF07052">
    <property type="entry name" value="Hep_59"/>
    <property type="match status" value="1"/>
</dbReference>
<evidence type="ECO:0000256" key="1">
    <source>
        <dbReference type="ARBA" id="ARBA00004123"/>
    </source>
</evidence>
<protein>
    <submittedName>
        <fullName evidence="5">Uncharacterized protein</fullName>
    </submittedName>
</protein>
<dbReference type="PANTHER" id="PTHR13486">
    <property type="entry name" value="TELOMERE LENGTH AND SILENCING PROTEIN 1 TLS1 FAMILY MEMBER"/>
    <property type="match status" value="1"/>
</dbReference>
<dbReference type="STRING" id="133385.A0A2T9YU41"/>
<proteinExistence type="inferred from homology"/>
<keyword evidence="3" id="KW-0539">Nucleus</keyword>
<reference evidence="5 6" key="1">
    <citation type="journal article" date="2018" name="MBio">
        <title>Comparative Genomics Reveals the Core Gene Toolbox for the Fungus-Insect Symbiosis.</title>
        <authorList>
            <person name="Wang Y."/>
            <person name="Stata M."/>
            <person name="Wang W."/>
            <person name="Stajich J.E."/>
            <person name="White M.M."/>
            <person name="Moncalvo J.M."/>
        </authorList>
    </citation>
    <scope>NUCLEOTIDE SEQUENCE [LARGE SCALE GENOMIC DNA]</scope>
    <source>
        <strain evidence="5 6">SWE-8-4</strain>
    </source>
</reference>
<feature type="region of interest" description="Disordered" evidence="4">
    <location>
        <begin position="1"/>
        <end position="28"/>
    </location>
</feature>
<dbReference type="OrthoDB" id="5627at2759"/>
<evidence type="ECO:0000256" key="3">
    <source>
        <dbReference type="ARBA" id="ARBA00023242"/>
    </source>
</evidence>
<dbReference type="Proteomes" id="UP000245383">
    <property type="component" value="Unassembled WGS sequence"/>
</dbReference>
<dbReference type="GO" id="GO:0000398">
    <property type="term" value="P:mRNA splicing, via spliceosome"/>
    <property type="evidence" value="ECO:0007669"/>
    <property type="project" value="TreeGrafter"/>
</dbReference>
<dbReference type="PANTHER" id="PTHR13486:SF2">
    <property type="entry name" value="SPLICING FACTOR C9ORF78"/>
    <property type="match status" value="1"/>
</dbReference>
<evidence type="ECO:0000256" key="2">
    <source>
        <dbReference type="ARBA" id="ARBA00007643"/>
    </source>
</evidence>
<evidence type="ECO:0000313" key="5">
    <source>
        <dbReference type="EMBL" id="PVU95865.1"/>
    </source>
</evidence>
<dbReference type="AlphaFoldDB" id="A0A2T9YU41"/>
<gene>
    <name evidence="5" type="ORF">BB561_001526</name>
</gene>
<comment type="similarity">
    <text evidence="2">Belongs to the TLS1 family.</text>
</comment>